<dbReference type="EMBL" id="LGKP01000035">
    <property type="protein sequence ID" value="KPL81262.1"/>
    <property type="molecule type" value="Genomic_DNA"/>
</dbReference>
<keyword evidence="1" id="KW-0812">Transmembrane</keyword>
<sequence length="130" mass="14342">MAGFSDLLMISGLLVFFVFSSLGLGYLIGQLTSPNATAKRLPMLLASGLSFASLAGCYWCFSNLSRFDPIERCRPDGTGFCASNGQAIAQFEQALAQSQRWQFGLWIMLPLVAIGGLWWWFKRRPAHLAS</sequence>
<keyword evidence="1" id="KW-1133">Transmembrane helix</keyword>
<feature type="transmembrane region" description="Helical" evidence="1">
    <location>
        <begin position="7"/>
        <end position="29"/>
    </location>
</feature>
<comment type="caution">
    <text evidence="2">The sequence shown here is derived from an EMBL/GenBank/DDBJ whole genome shotgun (WGS) entry which is preliminary data.</text>
</comment>
<protein>
    <submittedName>
        <fullName evidence="2">Uncharacterized protein</fullName>
    </submittedName>
</protein>
<dbReference type="AlphaFoldDB" id="A0A0P6XYF4"/>
<feature type="transmembrane region" description="Helical" evidence="1">
    <location>
        <begin position="103"/>
        <end position="121"/>
    </location>
</feature>
<evidence type="ECO:0000313" key="3">
    <source>
        <dbReference type="Proteomes" id="UP000050277"/>
    </source>
</evidence>
<keyword evidence="3" id="KW-1185">Reference proteome</keyword>
<evidence type="ECO:0000313" key="2">
    <source>
        <dbReference type="EMBL" id="KPL81262.1"/>
    </source>
</evidence>
<gene>
    <name evidence="2" type="ORF">SE18_21525</name>
</gene>
<dbReference type="OrthoDB" id="9835093at2"/>
<dbReference type="STRING" id="70996.SE18_21525"/>
<dbReference type="RefSeq" id="WP_054536528.1">
    <property type="nucleotide sequence ID" value="NZ_LGKP01000035.1"/>
</dbReference>
<organism evidence="2 3">
    <name type="scientific">Herpetosiphon geysericola</name>
    <dbReference type="NCBI Taxonomy" id="70996"/>
    <lineage>
        <taxon>Bacteria</taxon>
        <taxon>Bacillati</taxon>
        <taxon>Chloroflexota</taxon>
        <taxon>Chloroflexia</taxon>
        <taxon>Herpetosiphonales</taxon>
        <taxon>Herpetosiphonaceae</taxon>
        <taxon>Herpetosiphon</taxon>
    </lineage>
</organism>
<evidence type="ECO:0000256" key="1">
    <source>
        <dbReference type="SAM" id="Phobius"/>
    </source>
</evidence>
<keyword evidence="1" id="KW-0472">Membrane</keyword>
<feature type="transmembrane region" description="Helical" evidence="1">
    <location>
        <begin position="41"/>
        <end position="61"/>
    </location>
</feature>
<accession>A0A0P6XYF4</accession>
<name>A0A0P6XYF4_9CHLR</name>
<dbReference type="Proteomes" id="UP000050277">
    <property type="component" value="Unassembled WGS sequence"/>
</dbReference>
<reference evidence="2 3" key="1">
    <citation type="submission" date="2015-07" db="EMBL/GenBank/DDBJ databases">
        <title>Whole genome sequence of Herpetosiphon geysericola DSM 7119.</title>
        <authorList>
            <person name="Hemp J."/>
            <person name="Ward L.M."/>
            <person name="Pace L.A."/>
            <person name="Fischer W.W."/>
        </authorList>
    </citation>
    <scope>NUCLEOTIDE SEQUENCE [LARGE SCALE GENOMIC DNA]</scope>
    <source>
        <strain evidence="2 3">DSM 7119</strain>
    </source>
</reference>
<proteinExistence type="predicted"/>